<evidence type="ECO:0000256" key="4">
    <source>
        <dbReference type="ARBA" id="ARBA00022679"/>
    </source>
</evidence>
<dbReference type="EMBL" id="CP009888">
    <property type="protein sequence ID" value="AIY66367.1"/>
    <property type="molecule type" value="Genomic_DNA"/>
</dbReference>
<dbReference type="Proteomes" id="UP000030341">
    <property type="component" value="Chromosome 1"/>
</dbReference>
<comment type="similarity">
    <text evidence="7 8">Belongs to the class I-like SAM-binding methyltransferase superfamily. RsmB/NOP family.</text>
</comment>
<keyword evidence="5 7" id="KW-0949">S-adenosyl-L-methionine</keyword>
<dbReference type="InterPro" id="IPR023267">
    <property type="entry name" value="RCMT"/>
</dbReference>
<reference evidence="10 11" key="1">
    <citation type="submission" date="2014-11" db="EMBL/GenBank/DDBJ databases">
        <title>Complete Genome Sequence of Pseudoalteromonas sp. Strain OCN003 Isolated from Kaneohe Bay, Oahu, Hawaii.</title>
        <authorList>
            <person name="Beurmann S."/>
            <person name="Videau P."/>
            <person name="Ushijima B."/>
            <person name="Smith A.M."/>
            <person name="Aeby G.S."/>
            <person name="Callahan S.M."/>
            <person name="Belcaid M."/>
        </authorList>
    </citation>
    <scope>NUCLEOTIDE SEQUENCE [LARGE SCALE GENOMIC DNA]</scope>
    <source>
        <strain evidence="10 11">OCN003</strain>
    </source>
</reference>
<keyword evidence="3 7" id="KW-0489">Methyltransferase</keyword>
<evidence type="ECO:0000256" key="8">
    <source>
        <dbReference type="PROSITE-ProRule" id="PRU01023"/>
    </source>
</evidence>
<dbReference type="Pfam" id="PF17125">
    <property type="entry name" value="Methyltr_RsmF_N"/>
    <property type="match status" value="1"/>
</dbReference>
<dbReference type="InterPro" id="IPR029063">
    <property type="entry name" value="SAM-dependent_MTases_sf"/>
</dbReference>
<dbReference type="eggNOG" id="COG0144">
    <property type="taxonomic scope" value="Bacteria"/>
</dbReference>
<evidence type="ECO:0000313" key="10">
    <source>
        <dbReference type="EMBL" id="AIY66367.1"/>
    </source>
</evidence>
<dbReference type="InterPro" id="IPR031341">
    <property type="entry name" value="Methyltr_RsmF_N"/>
</dbReference>
<dbReference type="PROSITE" id="PS51686">
    <property type="entry name" value="SAM_MT_RSMB_NOP"/>
    <property type="match status" value="1"/>
</dbReference>
<dbReference type="Pfam" id="PF13636">
    <property type="entry name" value="Methyltranf_PUA"/>
    <property type="match status" value="1"/>
</dbReference>
<evidence type="ECO:0000256" key="3">
    <source>
        <dbReference type="ARBA" id="ARBA00022603"/>
    </source>
</evidence>
<dbReference type="eggNOG" id="COG3270">
    <property type="taxonomic scope" value="Bacteria"/>
</dbReference>
<dbReference type="InterPro" id="IPR048457">
    <property type="entry name" value="YebU_pre-PUA_dom"/>
</dbReference>
<gene>
    <name evidence="10" type="primary">yebU</name>
    <name evidence="7" type="synonym">rsmF</name>
    <name evidence="10" type="ORF">OM33_11340</name>
</gene>
<dbReference type="AlphaFoldDB" id="A0A0A7EK71"/>
<evidence type="ECO:0000259" key="9">
    <source>
        <dbReference type="PROSITE" id="PS51686"/>
    </source>
</evidence>
<evidence type="ECO:0000256" key="1">
    <source>
        <dbReference type="ARBA" id="ARBA00022490"/>
    </source>
</evidence>
<dbReference type="Gene3D" id="3.10.450.720">
    <property type="match status" value="1"/>
</dbReference>
<keyword evidence="1 7" id="KW-0963">Cytoplasm</keyword>
<dbReference type="EC" id="2.1.1.178" evidence="7"/>
<dbReference type="CDD" id="cd02440">
    <property type="entry name" value="AdoMet_MTases"/>
    <property type="match status" value="1"/>
</dbReference>
<dbReference type="HOGENOM" id="CLU_005316_6_2_6"/>
<accession>A0A0A7EK71</accession>
<proteinExistence type="inferred from homology"/>
<organism evidence="10 11">
    <name type="scientific">Pseudoalteromonas piratica</name>
    <dbReference type="NCBI Taxonomy" id="1348114"/>
    <lineage>
        <taxon>Bacteria</taxon>
        <taxon>Pseudomonadati</taxon>
        <taxon>Pseudomonadota</taxon>
        <taxon>Gammaproteobacteria</taxon>
        <taxon>Alteromonadales</taxon>
        <taxon>Pseudoalteromonadaceae</taxon>
        <taxon>Pseudoalteromonas</taxon>
    </lineage>
</organism>
<dbReference type="OrthoDB" id="9810297at2"/>
<feature type="binding site" evidence="7 8">
    <location>
        <begin position="126"/>
        <end position="132"/>
    </location>
    <ligand>
        <name>S-adenosyl-L-methionine</name>
        <dbReference type="ChEBI" id="CHEBI:59789"/>
    </ligand>
</feature>
<evidence type="ECO:0000313" key="11">
    <source>
        <dbReference type="Proteomes" id="UP000030341"/>
    </source>
</evidence>
<evidence type="ECO:0000256" key="7">
    <source>
        <dbReference type="HAMAP-Rule" id="MF_01579"/>
    </source>
</evidence>
<dbReference type="GO" id="GO:0005737">
    <property type="term" value="C:cytoplasm"/>
    <property type="evidence" value="ECO:0007669"/>
    <property type="project" value="UniProtKB-SubCell"/>
</dbReference>
<evidence type="ECO:0000256" key="5">
    <source>
        <dbReference type="ARBA" id="ARBA00022691"/>
    </source>
</evidence>
<dbReference type="InterPro" id="IPR023545">
    <property type="entry name" value="rRNA_ssu_MeTfrase_F"/>
</dbReference>
<keyword evidence="11" id="KW-1185">Reference proteome</keyword>
<dbReference type="InterPro" id="IPR011023">
    <property type="entry name" value="Nop2p"/>
</dbReference>
<sequence>MHANIFIPQTFIDDVESYIPNHLSIDDYLASCKKPLRTAVRVNTKKMSVDSFKQYAAQNDWQITPVPWCENGFWLVRPENQQSLSLGNTDIHLSGCIYVQEASSMMPVTALLNNNDLSDCCVLDMAAAPGSKSTQIAEALSSEGVLVANEYSSSRIKSLSANMQRLGISNCALSHFDASIFGQYMEQSFDHILLDAPCSGEGTIRKDENALKNWSIESNIEIADVQKRLIESAFYALKAGGTLVYSTCTLTPLENQAVCQHLLNTFADHIEVVPLNHLFENADASATAEGYLHIWPQIYDTEGFFVAKFVKKSHVPQPEPKVKKGAFPFTPADKKTTEQFNQIIKKQFAMKPLAGELWQREQELWLFPLNIANVIDKIKYSRIGILLGKTHKNGIRLHHEFATCFGAEALKNTHKLSLSEACDYFQGKDIKLAQVTSDKDEVLLMLNNTCVGLGKWQKNKIKNGLPRELVRDSQLITWE</sequence>
<dbReference type="NCBIfam" id="NF008898">
    <property type="entry name" value="PRK11933.1"/>
    <property type="match status" value="1"/>
</dbReference>
<dbReference type="InterPro" id="IPR027391">
    <property type="entry name" value="Nol1_Nop2_Fmu_2"/>
</dbReference>
<dbReference type="HAMAP" id="MF_01579">
    <property type="entry name" value="16SrRNA_methyltr_F"/>
    <property type="match status" value="1"/>
</dbReference>
<dbReference type="GO" id="GO:0070475">
    <property type="term" value="P:rRNA base methylation"/>
    <property type="evidence" value="ECO:0007669"/>
    <property type="project" value="TreeGrafter"/>
</dbReference>
<dbReference type="Gene3D" id="3.40.50.150">
    <property type="entry name" value="Vaccinia Virus protein VP39"/>
    <property type="match status" value="1"/>
</dbReference>
<comment type="function">
    <text evidence="7">Specifically methylates the cytosine at position 1407 (m5C1407) of 16S rRNA.</text>
</comment>
<dbReference type="PRINTS" id="PR02008">
    <property type="entry name" value="RCMTFAMILY"/>
</dbReference>
<feature type="binding site" evidence="7 8">
    <location>
        <position position="150"/>
    </location>
    <ligand>
        <name>S-adenosyl-L-methionine</name>
        <dbReference type="ChEBI" id="CHEBI:59789"/>
    </ligand>
</feature>
<dbReference type="RefSeq" id="WP_038643305.1">
    <property type="nucleotide sequence ID" value="NZ_CP009888.1"/>
</dbReference>
<dbReference type="Pfam" id="PF01189">
    <property type="entry name" value="Methyltr_RsmB-F"/>
    <property type="match status" value="1"/>
</dbReference>
<name>A0A0A7EK71_9GAMM</name>
<dbReference type="GO" id="GO:0003723">
    <property type="term" value="F:RNA binding"/>
    <property type="evidence" value="ECO:0007669"/>
    <property type="project" value="UniProtKB-UniRule"/>
</dbReference>
<comment type="subcellular location">
    <subcellularLocation>
        <location evidence="7">Cytoplasm</location>
    </subcellularLocation>
</comment>
<dbReference type="GO" id="GO:0009383">
    <property type="term" value="F:rRNA (cytosine-C5-)-methyltransferase activity"/>
    <property type="evidence" value="ECO:0007669"/>
    <property type="project" value="TreeGrafter"/>
</dbReference>
<dbReference type="PANTHER" id="PTHR22807">
    <property type="entry name" value="NOP2 YEAST -RELATED NOL1/NOP2/FMU SUN DOMAIN-CONTAINING"/>
    <property type="match status" value="1"/>
</dbReference>
<feature type="binding site" evidence="7 8">
    <location>
        <position position="177"/>
    </location>
    <ligand>
        <name>S-adenosyl-L-methionine</name>
        <dbReference type="ChEBI" id="CHEBI:59789"/>
    </ligand>
</feature>
<keyword evidence="6 7" id="KW-0694">RNA-binding</keyword>
<dbReference type="InterPro" id="IPR001678">
    <property type="entry name" value="MeTrfase_RsmB-F_NOP2_dom"/>
</dbReference>
<dbReference type="Pfam" id="PF21150">
    <property type="entry name" value="YebU_pre-PUA_dom"/>
    <property type="match status" value="1"/>
</dbReference>
<dbReference type="STRING" id="1348114.OM33_11340"/>
<evidence type="ECO:0000256" key="2">
    <source>
        <dbReference type="ARBA" id="ARBA00022552"/>
    </source>
</evidence>
<comment type="catalytic activity">
    <reaction evidence="7">
        <text>cytidine(1407) in 16S rRNA + S-adenosyl-L-methionine = 5-methylcytidine(1407) in 16S rRNA + S-adenosyl-L-homocysteine + H(+)</text>
        <dbReference type="Rhea" id="RHEA:42756"/>
        <dbReference type="Rhea" id="RHEA-COMP:10223"/>
        <dbReference type="Rhea" id="RHEA-COMP:10224"/>
        <dbReference type="ChEBI" id="CHEBI:15378"/>
        <dbReference type="ChEBI" id="CHEBI:57856"/>
        <dbReference type="ChEBI" id="CHEBI:59789"/>
        <dbReference type="ChEBI" id="CHEBI:74483"/>
        <dbReference type="ChEBI" id="CHEBI:82748"/>
        <dbReference type="EC" id="2.1.1.178"/>
    </reaction>
</comment>
<keyword evidence="2 7" id="KW-0698">rRNA processing</keyword>
<dbReference type="PANTHER" id="PTHR22807:SF30">
    <property type="entry name" value="28S RRNA (CYTOSINE(4447)-C(5))-METHYLTRANSFERASE-RELATED"/>
    <property type="match status" value="1"/>
</dbReference>
<dbReference type="KEGG" id="pseo:OM33_11340"/>
<dbReference type="SUPFAM" id="SSF53335">
    <property type="entry name" value="S-adenosyl-L-methionine-dependent methyltransferases"/>
    <property type="match status" value="1"/>
</dbReference>
<feature type="active site" description="Nucleophile" evidence="7 8">
    <location>
        <position position="248"/>
    </location>
</feature>
<protein>
    <recommendedName>
        <fullName evidence="7">Ribosomal RNA small subunit methyltransferase F</fullName>
        <ecNumber evidence="7">2.1.1.178</ecNumber>
    </recommendedName>
    <alternativeName>
        <fullName evidence="7">16S rRNA m5C1407 methyltransferase</fullName>
    </alternativeName>
    <alternativeName>
        <fullName evidence="7">rRNA (cytosine-C(5)-)-methyltransferase RsmF</fullName>
    </alternativeName>
</protein>
<keyword evidence="4 7" id="KW-0808">Transferase</keyword>
<evidence type="ECO:0000256" key="6">
    <source>
        <dbReference type="ARBA" id="ARBA00022884"/>
    </source>
</evidence>
<dbReference type="NCBIfam" id="TIGR00446">
    <property type="entry name" value="nop2p"/>
    <property type="match status" value="1"/>
</dbReference>
<feature type="binding site" evidence="7 8">
    <location>
        <position position="195"/>
    </location>
    <ligand>
        <name>S-adenosyl-L-methionine</name>
        <dbReference type="ChEBI" id="CHEBI:59789"/>
    </ligand>
</feature>
<dbReference type="InterPro" id="IPR049560">
    <property type="entry name" value="MeTrfase_RsmB-F_NOP2_cat"/>
</dbReference>
<feature type="domain" description="SAM-dependent MTase RsmB/NOP-type" evidence="9">
    <location>
        <begin position="28"/>
        <end position="312"/>
    </location>
</feature>